<evidence type="ECO:0000313" key="4">
    <source>
        <dbReference type="Proteomes" id="UP001151002"/>
    </source>
</evidence>
<accession>A0ABT4AQX2</accession>
<keyword evidence="2" id="KW-1133">Transmembrane helix</keyword>
<keyword evidence="2" id="KW-0812">Transmembrane</keyword>
<feature type="region of interest" description="Disordered" evidence="1">
    <location>
        <begin position="324"/>
        <end position="348"/>
    </location>
</feature>
<organism evidence="3 4">
    <name type="scientific">Paractinoplanes pyxinae</name>
    <dbReference type="NCBI Taxonomy" id="2997416"/>
    <lineage>
        <taxon>Bacteria</taxon>
        <taxon>Bacillati</taxon>
        <taxon>Actinomycetota</taxon>
        <taxon>Actinomycetes</taxon>
        <taxon>Micromonosporales</taxon>
        <taxon>Micromonosporaceae</taxon>
        <taxon>Paractinoplanes</taxon>
    </lineage>
</organism>
<keyword evidence="4" id="KW-1185">Reference proteome</keyword>
<comment type="caution">
    <text evidence="3">The sequence shown here is derived from an EMBL/GenBank/DDBJ whole genome shotgun (WGS) entry which is preliminary data.</text>
</comment>
<evidence type="ECO:0000256" key="1">
    <source>
        <dbReference type="SAM" id="MobiDB-lite"/>
    </source>
</evidence>
<feature type="transmembrane region" description="Helical" evidence="2">
    <location>
        <begin position="292"/>
        <end position="313"/>
    </location>
</feature>
<evidence type="ECO:0000313" key="3">
    <source>
        <dbReference type="EMBL" id="MCY1136642.1"/>
    </source>
</evidence>
<protein>
    <submittedName>
        <fullName evidence="3">DUF3068 domain-containing protein</fullName>
    </submittedName>
</protein>
<evidence type="ECO:0000256" key="2">
    <source>
        <dbReference type="SAM" id="Phobius"/>
    </source>
</evidence>
<dbReference type="RefSeq" id="WP_267560405.1">
    <property type="nucleotide sequence ID" value="NZ_JAPNTZ010000001.1"/>
</dbReference>
<dbReference type="InterPro" id="IPR021424">
    <property type="entry name" value="PorA"/>
</dbReference>
<sequence>MKSRVLGAALFGLGVLALVFAAGLAFVVAPTVEQLPYDMKPTQSVAVAPNARFLQITSGKAEVVEGVELRSTITVTPDAKTTSELSEPLDGDAVVWLVGQQVMRTDTNTLISAYSTSLAIDRKSAAAQPWDKAWLDTGNNQEAVQYSGQIYKFPFATEKKDYEIYDRDILAARPAKFTGTEKIEGLEAYQFTQQISDEVQKLPADRLQVLTSQLLKGAKTGEVRYSNTRTVWVEPTTGQYLKVQEKQSKNLVGDNGQSVSILDATFTYTDDTIKSAADTSGDNRQKLNLVGLWGPIILAVLGAILIIAALFLLSRRPAVAGHNARHSASTHDDVDATVDTSKAAHKAE</sequence>
<proteinExistence type="predicted"/>
<dbReference type="Proteomes" id="UP001151002">
    <property type="component" value="Unassembled WGS sequence"/>
</dbReference>
<dbReference type="Pfam" id="PF11271">
    <property type="entry name" value="PorA"/>
    <property type="match status" value="1"/>
</dbReference>
<keyword evidence="2" id="KW-0472">Membrane</keyword>
<name>A0ABT4AQX2_9ACTN</name>
<reference evidence="3" key="1">
    <citation type="submission" date="2022-11" db="EMBL/GenBank/DDBJ databases">
        <authorList>
            <person name="Somphong A."/>
            <person name="Phongsopitanun W."/>
        </authorList>
    </citation>
    <scope>NUCLEOTIDE SEQUENCE</scope>
    <source>
        <strain evidence="3">Pm04-4</strain>
    </source>
</reference>
<gene>
    <name evidence="3" type="ORF">OWR29_01430</name>
</gene>
<dbReference type="EMBL" id="JAPNTZ010000001">
    <property type="protein sequence ID" value="MCY1136642.1"/>
    <property type="molecule type" value="Genomic_DNA"/>
</dbReference>